<comment type="similarity">
    <text evidence="1">Belongs to the AB hydrolase superfamily. AB hydrolase 2 family.</text>
</comment>
<dbReference type="AlphaFoldDB" id="A0A2T2WN00"/>
<protein>
    <submittedName>
        <fullName evidence="4">Phospholipase</fullName>
    </submittedName>
</protein>
<evidence type="ECO:0000259" key="3">
    <source>
        <dbReference type="Pfam" id="PF02230"/>
    </source>
</evidence>
<dbReference type="InterPro" id="IPR050565">
    <property type="entry name" value="LYPA1-2/EST-like"/>
</dbReference>
<dbReference type="Gene3D" id="3.40.50.1820">
    <property type="entry name" value="alpha/beta hydrolase"/>
    <property type="match status" value="1"/>
</dbReference>
<reference evidence="4 5" key="1">
    <citation type="journal article" date="2014" name="BMC Genomics">
        <title>Comparison of environmental and isolate Sulfobacillus genomes reveals diverse carbon, sulfur, nitrogen, and hydrogen metabolisms.</title>
        <authorList>
            <person name="Justice N.B."/>
            <person name="Norman A."/>
            <person name="Brown C.T."/>
            <person name="Singh A."/>
            <person name="Thomas B.C."/>
            <person name="Banfield J.F."/>
        </authorList>
    </citation>
    <scope>NUCLEOTIDE SEQUENCE [LARGE SCALE GENOMIC DNA]</scope>
    <source>
        <strain evidence="4">AMDSBA3</strain>
    </source>
</reference>
<dbReference type="EMBL" id="PXYV01000004">
    <property type="protein sequence ID" value="PSR23606.1"/>
    <property type="molecule type" value="Genomic_DNA"/>
</dbReference>
<evidence type="ECO:0000313" key="5">
    <source>
        <dbReference type="Proteomes" id="UP000241848"/>
    </source>
</evidence>
<comment type="caution">
    <text evidence="4">The sequence shown here is derived from an EMBL/GenBank/DDBJ whole genome shotgun (WGS) entry which is preliminary data.</text>
</comment>
<dbReference type="GO" id="GO:0016787">
    <property type="term" value="F:hydrolase activity"/>
    <property type="evidence" value="ECO:0007669"/>
    <property type="project" value="UniProtKB-KW"/>
</dbReference>
<dbReference type="Proteomes" id="UP000241848">
    <property type="component" value="Unassembled WGS sequence"/>
</dbReference>
<dbReference type="InterPro" id="IPR003140">
    <property type="entry name" value="PLipase/COase/thioEstase"/>
</dbReference>
<dbReference type="SUPFAM" id="SSF53474">
    <property type="entry name" value="alpha/beta-Hydrolases"/>
    <property type="match status" value="1"/>
</dbReference>
<organism evidence="4 5">
    <name type="scientific">Sulfobacillus acidophilus</name>
    <dbReference type="NCBI Taxonomy" id="53633"/>
    <lineage>
        <taxon>Bacteria</taxon>
        <taxon>Bacillati</taxon>
        <taxon>Bacillota</taxon>
        <taxon>Clostridia</taxon>
        <taxon>Eubacteriales</taxon>
        <taxon>Clostridiales Family XVII. Incertae Sedis</taxon>
        <taxon>Sulfobacillus</taxon>
    </lineage>
</organism>
<dbReference type="Pfam" id="PF02230">
    <property type="entry name" value="Abhydrolase_2"/>
    <property type="match status" value="1"/>
</dbReference>
<evidence type="ECO:0000256" key="1">
    <source>
        <dbReference type="ARBA" id="ARBA00006499"/>
    </source>
</evidence>
<evidence type="ECO:0000256" key="2">
    <source>
        <dbReference type="ARBA" id="ARBA00022801"/>
    </source>
</evidence>
<feature type="domain" description="Phospholipase/carboxylesterase/thioesterase" evidence="3">
    <location>
        <begin position="86"/>
        <end position="213"/>
    </location>
</feature>
<dbReference type="InterPro" id="IPR029058">
    <property type="entry name" value="AB_hydrolase_fold"/>
</dbReference>
<gene>
    <name evidence="4" type="ORF">C7B45_02210</name>
</gene>
<proteinExistence type="inferred from homology"/>
<dbReference type="PANTHER" id="PTHR10655:SF17">
    <property type="entry name" value="LYSOPHOSPHOLIPASE-LIKE PROTEIN 1"/>
    <property type="match status" value="1"/>
</dbReference>
<evidence type="ECO:0000313" key="4">
    <source>
        <dbReference type="EMBL" id="PSR23606.1"/>
    </source>
</evidence>
<accession>A0A2T2WN00</accession>
<keyword evidence="2" id="KW-0378">Hydrolase</keyword>
<dbReference type="PANTHER" id="PTHR10655">
    <property type="entry name" value="LYSOPHOSPHOLIPASE-RELATED"/>
    <property type="match status" value="1"/>
</dbReference>
<name>A0A2T2WN00_9FIRM</name>
<sequence length="219" mass="24021">MHDAVTCTLTQQRGRWHDEEREVPRMTLYFREAVATGHRLAVMLHGRGSDEEDLLPLAFVFGADTRVISVRAPFSMHPGYAWFVSDAGQIDESVAALNALIDQQADAGSVILLGFSQGGLMACATAVHRRARNIQAVVSLSAPPLTSHATDKPLRDVPVFWGHGRQDPVVPFDRGQTMRKTLEQLGAHVHARDYAMGHTISPKELEAIAQWLTHIDAGG</sequence>